<dbReference type="AlphaFoldDB" id="A0A484LQ16"/>
<feature type="compositionally biased region" description="Basic and acidic residues" evidence="1">
    <location>
        <begin position="57"/>
        <end position="66"/>
    </location>
</feature>
<feature type="region of interest" description="Disordered" evidence="1">
    <location>
        <begin position="1"/>
        <end position="20"/>
    </location>
</feature>
<gene>
    <name evidence="2" type="ORF">CCAM_LOCUS19804</name>
    <name evidence="3" type="ORF">CCAM_LOCUS19821</name>
</gene>
<evidence type="ECO:0000313" key="2">
    <source>
        <dbReference type="EMBL" id="VFQ78028.1"/>
    </source>
</evidence>
<sequence length="104" mass="11589">MTMRHRGTRLDSSMEETPRGLCRPKEELETHGLHCQSPPGTGVKAREKGANPIHGKGPSEHTDPPLRRSCRPGGDRQQYSAPNLGGYRKLGKHYVREDLPGPWP</sequence>
<evidence type="ECO:0000313" key="4">
    <source>
        <dbReference type="Proteomes" id="UP000595140"/>
    </source>
</evidence>
<reference evidence="2 4" key="1">
    <citation type="submission" date="2018-04" db="EMBL/GenBank/DDBJ databases">
        <authorList>
            <person name="Vogel A."/>
        </authorList>
    </citation>
    <scope>NUCLEOTIDE SEQUENCE [LARGE SCALE GENOMIC DNA]</scope>
</reference>
<dbReference type="EMBL" id="OOIL02001777">
    <property type="protein sequence ID" value="VFQ78045.1"/>
    <property type="molecule type" value="Genomic_DNA"/>
</dbReference>
<protein>
    <submittedName>
        <fullName evidence="2">Uncharacterized protein</fullName>
    </submittedName>
</protein>
<evidence type="ECO:0000256" key="1">
    <source>
        <dbReference type="SAM" id="MobiDB-lite"/>
    </source>
</evidence>
<evidence type="ECO:0000313" key="3">
    <source>
        <dbReference type="EMBL" id="VFQ78045.1"/>
    </source>
</evidence>
<name>A0A484LQ16_9ASTE</name>
<feature type="region of interest" description="Disordered" evidence="1">
    <location>
        <begin position="25"/>
        <end position="104"/>
    </location>
</feature>
<dbReference type="Proteomes" id="UP000595140">
    <property type="component" value="Unassembled WGS sequence"/>
</dbReference>
<organism evidence="2 4">
    <name type="scientific">Cuscuta campestris</name>
    <dbReference type="NCBI Taxonomy" id="132261"/>
    <lineage>
        <taxon>Eukaryota</taxon>
        <taxon>Viridiplantae</taxon>
        <taxon>Streptophyta</taxon>
        <taxon>Embryophyta</taxon>
        <taxon>Tracheophyta</taxon>
        <taxon>Spermatophyta</taxon>
        <taxon>Magnoliopsida</taxon>
        <taxon>eudicotyledons</taxon>
        <taxon>Gunneridae</taxon>
        <taxon>Pentapetalae</taxon>
        <taxon>asterids</taxon>
        <taxon>lamiids</taxon>
        <taxon>Solanales</taxon>
        <taxon>Convolvulaceae</taxon>
        <taxon>Cuscuteae</taxon>
        <taxon>Cuscuta</taxon>
        <taxon>Cuscuta subgen. Grammica</taxon>
        <taxon>Cuscuta sect. Cleistogrammica</taxon>
    </lineage>
</organism>
<proteinExistence type="predicted"/>
<keyword evidence="4" id="KW-1185">Reference proteome</keyword>
<accession>A0A484LQ16</accession>
<feature type="compositionally biased region" description="Basic and acidic residues" evidence="1">
    <location>
        <begin position="94"/>
        <end position="104"/>
    </location>
</feature>
<dbReference type="EMBL" id="OOIL02001777">
    <property type="protein sequence ID" value="VFQ78028.1"/>
    <property type="molecule type" value="Genomic_DNA"/>
</dbReference>